<feature type="signal peptide" evidence="2">
    <location>
        <begin position="1"/>
        <end position="18"/>
    </location>
</feature>
<evidence type="ECO:0000256" key="2">
    <source>
        <dbReference type="SAM" id="SignalP"/>
    </source>
</evidence>
<dbReference type="InterPro" id="IPR029058">
    <property type="entry name" value="AB_hydrolase_fold"/>
</dbReference>
<keyword evidence="1" id="KW-0378">Hydrolase</keyword>
<evidence type="ECO:0000313" key="5">
    <source>
        <dbReference type="Proteomes" id="UP000663866"/>
    </source>
</evidence>
<keyword evidence="5" id="KW-1185">Reference proteome</keyword>
<organism evidence="4 5">
    <name type="scientific">Rotaria magnacalcarata</name>
    <dbReference type="NCBI Taxonomy" id="392030"/>
    <lineage>
        <taxon>Eukaryota</taxon>
        <taxon>Metazoa</taxon>
        <taxon>Spiralia</taxon>
        <taxon>Gnathifera</taxon>
        <taxon>Rotifera</taxon>
        <taxon>Eurotatoria</taxon>
        <taxon>Bdelloidea</taxon>
        <taxon>Philodinida</taxon>
        <taxon>Philodinidae</taxon>
        <taxon>Rotaria</taxon>
    </lineage>
</organism>
<accession>A0A819RUN3</accession>
<dbReference type="SUPFAM" id="SSF53474">
    <property type="entry name" value="alpha/beta-Hydrolases"/>
    <property type="match status" value="1"/>
</dbReference>
<reference evidence="4" key="1">
    <citation type="submission" date="2021-02" db="EMBL/GenBank/DDBJ databases">
        <authorList>
            <person name="Nowell W R."/>
        </authorList>
    </citation>
    <scope>NUCLEOTIDE SEQUENCE</scope>
</reference>
<evidence type="ECO:0000256" key="1">
    <source>
        <dbReference type="ARBA" id="ARBA00022801"/>
    </source>
</evidence>
<dbReference type="PANTHER" id="PTHR42776">
    <property type="entry name" value="SERINE PEPTIDASE S9 FAMILY MEMBER"/>
    <property type="match status" value="1"/>
</dbReference>
<dbReference type="PANTHER" id="PTHR42776:SF27">
    <property type="entry name" value="DIPEPTIDYL PEPTIDASE FAMILY MEMBER 6"/>
    <property type="match status" value="1"/>
</dbReference>
<dbReference type="EMBL" id="CAJOBG010003212">
    <property type="protein sequence ID" value="CAF4051642.1"/>
    <property type="molecule type" value="Genomic_DNA"/>
</dbReference>
<gene>
    <name evidence="4" type="ORF">OVN521_LOCUS18028</name>
</gene>
<dbReference type="InterPro" id="IPR001375">
    <property type="entry name" value="Peptidase_S9_cat"/>
</dbReference>
<evidence type="ECO:0000259" key="3">
    <source>
        <dbReference type="Pfam" id="PF00326"/>
    </source>
</evidence>
<dbReference type="GO" id="GO:0004252">
    <property type="term" value="F:serine-type endopeptidase activity"/>
    <property type="evidence" value="ECO:0007669"/>
    <property type="project" value="TreeGrafter"/>
</dbReference>
<proteinExistence type="predicted"/>
<evidence type="ECO:0000313" key="4">
    <source>
        <dbReference type="EMBL" id="CAF4051642.1"/>
    </source>
</evidence>
<feature type="chain" id="PRO_5032496426" description="Peptidase S9 prolyl oligopeptidase catalytic domain-containing protein" evidence="2">
    <location>
        <begin position="19"/>
        <end position="656"/>
    </location>
</feature>
<dbReference type="Gene3D" id="3.40.50.1820">
    <property type="entry name" value="alpha/beta hydrolase"/>
    <property type="match status" value="1"/>
</dbReference>
<dbReference type="SUPFAM" id="SSF82171">
    <property type="entry name" value="DPP6 N-terminal domain-like"/>
    <property type="match status" value="1"/>
</dbReference>
<dbReference type="Pfam" id="PF00326">
    <property type="entry name" value="Peptidase_S9"/>
    <property type="match status" value="1"/>
</dbReference>
<protein>
    <recommendedName>
        <fullName evidence="3">Peptidase S9 prolyl oligopeptidase catalytic domain-containing protein</fullName>
    </recommendedName>
</protein>
<keyword evidence="2" id="KW-0732">Signal</keyword>
<sequence>MNYAFGVLLLIWTNYSLLLMSKLTLDEFFNYTEFTSLTLAPSNSQSILIQTRHRIWDHNINEYHLHLYSLDGKTKTLLTRHASSLLRPRWQGEWIVYLSGNQSNTIHLYSTRMEQTFSLPLSNESIHAFTLSNTSLYFATRTPWTNETDKAYKDEWNDVIEYRDKERGDTIYRVNLEDINRFQIEILANISLRVVELVCSFDGRRLVFSTESTLQHIESMDDYDVYSIDLTDHSSIVPRRLTNNQRIERNLKWFNNESFLFTVTNEGSINGEYRDTQGRLYSYDFLNGNIHRWADQFTGSIRAYDLLENGQQGLIILGQLNTEIQVYTQQSKSRPLVKKIGWNGTYESIVTTCNDNKSIIAFLHSSFDVPQEVYFVDNIDQLNLAQSITNENKLFKERNLPKGILLYPPDKFEQKNLPLLVLIHGGPYFADLNVFYADWYFCAIMMATEGWLVLQPNYRDSSGYGDEFLYGVRLKMVSRPGKDILFGVDALIRDGIADPRQLAIGGYSYDGYLTNWLITQTTRFNAAIIGAGAIEHVIDWGANDMPKSNAYFLGGYPWQMPTRYQEEAAVFEMNKVKTPTHIVTGGIDVGVPVAESYLLERSLRVLGIPTKLIVFPGQGHELNNNPWHEKIKVREELKWLQKYGHICVSPCEGYLV</sequence>
<dbReference type="GO" id="GO:0006508">
    <property type="term" value="P:proteolysis"/>
    <property type="evidence" value="ECO:0007669"/>
    <property type="project" value="InterPro"/>
</dbReference>
<feature type="domain" description="Peptidase S9 prolyl oligopeptidase catalytic" evidence="3">
    <location>
        <begin position="445"/>
        <end position="643"/>
    </location>
</feature>
<dbReference type="AlphaFoldDB" id="A0A819RUN3"/>
<comment type="caution">
    <text evidence="4">The sequence shown here is derived from an EMBL/GenBank/DDBJ whole genome shotgun (WGS) entry which is preliminary data.</text>
</comment>
<dbReference type="Proteomes" id="UP000663866">
    <property type="component" value="Unassembled WGS sequence"/>
</dbReference>
<name>A0A819RUN3_9BILA</name>